<dbReference type="PANTHER" id="PTHR43297:SF7">
    <property type="entry name" value="D,D-DIPEPTIDE TRANSPORT ATP-BINDING PROTEIN DDPD-RELATED"/>
    <property type="match status" value="1"/>
</dbReference>
<dbReference type="OrthoDB" id="9802264at2"/>
<dbReference type="PROSITE" id="PS50893">
    <property type="entry name" value="ABC_TRANSPORTER_2"/>
    <property type="match status" value="2"/>
</dbReference>
<evidence type="ECO:0000256" key="2">
    <source>
        <dbReference type="ARBA" id="ARBA00005417"/>
    </source>
</evidence>
<evidence type="ECO:0000259" key="9">
    <source>
        <dbReference type="PROSITE" id="PS50893"/>
    </source>
</evidence>
<dbReference type="InterPro" id="IPR003439">
    <property type="entry name" value="ABC_transporter-like_ATP-bd"/>
</dbReference>
<dbReference type="PROSITE" id="PS00211">
    <property type="entry name" value="ABC_TRANSPORTER_1"/>
    <property type="match status" value="1"/>
</dbReference>
<sequence length="490" mass="51388">MTLLSATDITVLDGAVRLVAPVSLTLNPGEPLVILGETGSGKSLLAQAIMGTLPASLRATGVVCIGGRSLPAGDRAAFRGLWGRQIAVLPQEPWLSLDPLMRAAPQVAEAHRLVRGLPGGAARDRAARDLQALGLGAASALYPHQLSGGMAQRVAIAAARAGGAPIVIADEPTKGLDAARRDDVAELLLGALARGGGLLVITHDLALARRIGGRLMVLRDGAVLETGATSAVLSAPQAAYTRELIAADPESWSRRVAPSEAGQTVLEARDLTLSRGGQRLVDGLTLELRAGRILGITGPSGCGKSSLGDALLGMLTPERGQITRARGLAPTAFQKLWQDPVAAFPRTRPLGQTLRDVARLHAAPPDRIGGLLDRLRLAPGLLARRPGSVSGGELQRLALLRAMLAKPRFIFADEPTSRLDPITQRDIIGLLADLARSDGLAIALVSHDPVLIERVADVTTCLPMQEGRKSARDAAIRRKDRGMERPAILR</sequence>
<feature type="region of interest" description="Disordered" evidence="8">
    <location>
        <begin position="471"/>
        <end position="490"/>
    </location>
</feature>
<evidence type="ECO:0000256" key="4">
    <source>
        <dbReference type="ARBA" id="ARBA00022475"/>
    </source>
</evidence>
<dbReference type="EMBL" id="WJPO01000037">
    <property type="protein sequence ID" value="MRH22695.1"/>
    <property type="molecule type" value="Genomic_DNA"/>
</dbReference>
<dbReference type="SUPFAM" id="SSF52540">
    <property type="entry name" value="P-loop containing nucleoside triphosphate hydrolases"/>
    <property type="match status" value="2"/>
</dbReference>
<feature type="compositionally biased region" description="Basic and acidic residues" evidence="8">
    <location>
        <begin position="471"/>
        <end position="484"/>
    </location>
</feature>
<dbReference type="Proteomes" id="UP000466730">
    <property type="component" value="Unassembled WGS sequence"/>
</dbReference>
<keyword evidence="11" id="KW-1185">Reference proteome</keyword>
<feature type="domain" description="ABC transporter" evidence="9">
    <location>
        <begin position="266"/>
        <end position="489"/>
    </location>
</feature>
<evidence type="ECO:0000256" key="1">
    <source>
        <dbReference type="ARBA" id="ARBA00004417"/>
    </source>
</evidence>
<dbReference type="AlphaFoldDB" id="A0A844BLX3"/>
<comment type="similarity">
    <text evidence="2">Belongs to the ABC transporter superfamily.</text>
</comment>
<dbReference type="InterPro" id="IPR027417">
    <property type="entry name" value="P-loop_NTPase"/>
</dbReference>
<evidence type="ECO:0000256" key="3">
    <source>
        <dbReference type="ARBA" id="ARBA00022448"/>
    </source>
</evidence>
<dbReference type="GO" id="GO:0005886">
    <property type="term" value="C:plasma membrane"/>
    <property type="evidence" value="ECO:0007669"/>
    <property type="project" value="UniProtKB-SubCell"/>
</dbReference>
<accession>A0A844BLX3</accession>
<keyword evidence="4" id="KW-1003">Cell membrane</keyword>
<dbReference type="GO" id="GO:0005524">
    <property type="term" value="F:ATP binding"/>
    <property type="evidence" value="ECO:0007669"/>
    <property type="project" value="UniProtKB-KW"/>
</dbReference>
<dbReference type="InterPro" id="IPR017871">
    <property type="entry name" value="ABC_transporter-like_CS"/>
</dbReference>
<evidence type="ECO:0000313" key="10">
    <source>
        <dbReference type="EMBL" id="MRH22695.1"/>
    </source>
</evidence>
<dbReference type="Gene3D" id="3.40.50.300">
    <property type="entry name" value="P-loop containing nucleotide triphosphate hydrolases"/>
    <property type="match status" value="2"/>
</dbReference>
<keyword evidence="5" id="KW-0547">Nucleotide-binding</keyword>
<organism evidence="10 11">
    <name type="scientific">Rhodovulum strictum</name>
    <dbReference type="NCBI Taxonomy" id="58314"/>
    <lineage>
        <taxon>Bacteria</taxon>
        <taxon>Pseudomonadati</taxon>
        <taxon>Pseudomonadota</taxon>
        <taxon>Alphaproteobacteria</taxon>
        <taxon>Rhodobacterales</taxon>
        <taxon>Paracoccaceae</taxon>
        <taxon>Rhodovulum</taxon>
    </lineage>
</organism>
<dbReference type="SMART" id="SM00382">
    <property type="entry name" value="AAA"/>
    <property type="match status" value="2"/>
</dbReference>
<dbReference type="InterPro" id="IPR025662">
    <property type="entry name" value="Sigma_54_int_dom_ATP-bd_1"/>
</dbReference>
<dbReference type="RefSeq" id="WP_153749955.1">
    <property type="nucleotide sequence ID" value="NZ_BAAADI010000041.1"/>
</dbReference>
<comment type="subcellular location">
    <subcellularLocation>
        <location evidence="1">Cell inner membrane</location>
        <topology evidence="1">Peripheral membrane protein</topology>
    </subcellularLocation>
</comment>
<keyword evidence="6 10" id="KW-0067">ATP-binding</keyword>
<dbReference type="InterPro" id="IPR050388">
    <property type="entry name" value="ABC_Ni/Peptide_Import"/>
</dbReference>
<dbReference type="InterPro" id="IPR003593">
    <property type="entry name" value="AAA+_ATPase"/>
</dbReference>
<evidence type="ECO:0000313" key="11">
    <source>
        <dbReference type="Proteomes" id="UP000466730"/>
    </source>
</evidence>
<keyword evidence="7" id="KW-0472">Membrane</keyword>
<reference evidence="10 11" key="1">
    <citation type="submission" date="2019-11" db="EMBL/GenBank/DDBJ databases">
        <title>Draft Whole-Genome sequence of the marine photosynthetic bacterium Rhodovulum strictum DSM 11289.</title>
        <authorList>
            <person name="Kyndt J.A."/>
            <person name="Meyer T.E."/>
        </authorList>
    </citation>
    <scope>NUCLEOTIDE SEQUENCE [LARGE SCALE GENOMIC DNA]</scope>
    <source>
        <strain evidence="10 11">DSM 11289</strain>
    </source>
</reference>
<feature type="domain" description="ABC transporter" evidence="9">
    <location>
        <begin position="4"/>
        <end position="245"/>
    </location>
</feature>
<evidence type="ECO:0000256" key="6">
    <source>
        <dbReference type="ARBA" id="ARBA00022840"/>
    </source>
</evidence>
<evidence type="ECO:0000256" key="7">
    <source>
        <dbReference type="ARBA" id="ARBA00023136"/>
    </source>
</evidence>
<proteinExistence type="inferred from homology"/>
<evidence type="ECO:0000256" key="5">
    <source>
        <dbReference type="ARBA" id="ARBA00022741"/>
    </source>
</evidence>
<protein>
    <submittedName>
        <fullName evidence="10">ATP-binding cassette domain-containing protein</fullName>
    </submittedName>
</protein>
<evidence type="ECO:0000256" key="8">
    <source>
        <dbReference type="SAM" id="MobiDB-lite"/>
    </source>
</evidence>
<gene>
    <name evidence="10" type="ORF">GH815_17105</name>
</gene>
<dbReference type="PANTHER" id="PTHR43297">
    <property type="entry name" value="OLIGOPEPTIDE TRANSPORT ATP-BINDING PROTEIN APPD"/>
    <property type="match status" value="1"/>
</dbReference>
<keyword evidence="3" id="KW-0813">Transport</keyword>
<name>A0A844BLX3_9RHOB</name>
<dbReference type="PROSITE" id="PS00675">
    <property type="entry name" value="SIGMA54_INTERACT_1"/>
    <property type="match status" value="1"/>
</dbReference>
<dbReference type="Pfam" id="PF00005">
    <property type="entry name" value="ABC_tran"/>
    <property type="match status" value="2"/>
</dbReference>
<dbReference type="GO" id="GO:0016887">
    <property type="term" value="F:ATP hydrolysis activity"/>
    <property type="evidence" value="ECO:0007669"/>
    <property type="project" value="InterPro"/>
</dbReference>
<comment type="caution">
    <text evidence="10">The sequence shown here is derived from an EMBL/GenBank/DDBJ whole genome shotgun (WGS) entry which is preliminary data.</text>
</comment>